<dbReference type="EMBL" id="CP015519">
    <property type="protein sequence ID" value="APG27355.1"/>
    <property type="molecule type" value="Genomic_DNA"/>
</dbReference>
<dbReference type="GO" id="GO:0051536">
    <property type="term" value="F:iron-sulfur cluster binding"/>
    <property type="evidence" value="ECO:0007669"/>
    <property type="project" value="UniProtKB-KW"/>
</dbReference>
<gene>
    <name evidence="8" type="ORF">A7E78_05550</name>
</gene>
<proteinExistence type="predicted"/>
<evidence type="ECO:0000256" key="1">
    <source>
        <dbReference type="ARBA" id="ARBA00001966"/>
    </source>
</evidence>
<dbReference type="CDD" id="cd21109">
    <property type="entry name" value="SPASM"/>
    <property type="match status" value="1"/>
</dbReference>
<dbReference type="InterPro" id="IPR058240">
    <property type="entry name" value="rSAM_sf"/>
</dbReference>
<reference evidence="8 9" key="1">
    <citation type="journal article" date="2017" name="Genome Announc.">
        <title>Complete Genome Sequences of Two Acetylene-Fermenting Pelobacter acetylenicus Strains.</title>
        <authorList>
            <person name="Sutton J.M."/>
            <person name="Baesman S.M."/>
            <person name="Fierst J.L."/>
            <person name="Poret-Peterson A.T."/>
            <person name="Oremland R.S."/>
            <person name="Dunlap D.S."/>
            <person name="Akob D.M."/>
        </authorList>
    </citation>
    <scope>NUCLEOTIDE SEQUENCE [LARGE SCALE GENOMIC DNA]</scope>
    <source>
        <strain evidence="8 9">SFB93</strain>
    </source>
</reference>
<feature type="domain" description="Radical SAM core" evidence="7">
    <location>
        <begin position="56"/>
        <end position="283"/>
    </location>
</feature>
<organism evidence="8 9">
    <name type="scientific">Syntrophotalea acetylenivorans</name>
    <dbReference type="NCBI Taxonomy" id="1842532"/>
    <lineage>
        <taxon>Bacteria</taxon>
        <taxon>Pseudomonadati</taxon>
        <taxon>Thermodesulfobacteriota</taxon>
        <taxon>Desulfuromonadia</taxon>
        <taxon>Desulfuromonadales</taxon>
        <taxon>Syntrophotaleaceae</taxon>
        <taxon>Syntrophotalea</taxon>
    </lineage>
</organism>
<dbReference type="InterPro" id="IPR034391">
    <property type="entry name" value="AdoMet-like_SPASM_containing"/>
</dbReference>
<dbReference type="Pfam" id="PF04055">
    <property type="entry name" value="Radical_SAM"/>
    <property type="match status" value="1"/>
</dbReference>
<keyword evidence="6" id="KW-0411">Iron-sulfur</keyword>
<evidence type="ECO:0000313" key="9">
    <source>
        <dbReference type="Proteomes" id="UP000182517"/>
    </source>
</evidence>
<dbReference type="SFLD" id="SFLDS00029">
    <property type="entry name" value="Radical_SAM"/>
    <property type="match status" value="1"/>
</dbReference>
<dbReference type="Proteomes" id="UP000182517">
    <property type="component" value="Chromosome"/>
</dbReference>
<evidence type="ECO:0000256" key="6">
    <source>
        <dbReference type="ARBA" id="ARBA00023014"/>
    </source>
</evidence>
<dbReference type="InterPro" id="IPR013785">
    <property type="entry name" value="Aldolase_TIM"/>
</dbReference>
<dbReference type="PROSITE" id="PS51918">
    <property type="entry name" value="RADICAL_SAM"/>
    <property type="match status" value="1"/>
</dbReference>
<keyword evidence="4" id="KW-0479">Metal-binding</keyword>
<keyword evidence="5" id="KW-0408">Iron</keyword>
<protein>
    <recommendedName>
        <fullName evidence="7">Radical SAM core domain-containing protein</fullName>
    </recommendedName>
</protein>
<keyword evidence="2" id="KW-0004">4Fe-4S</keyword>
<dbReference type="RefSeq" id="WP_072283322.1">
    <property type="nucleotide sequence ID" value="NZ_CP015519.1"/>
</dbReference>
<dbReference type="InterPro" id="IPR050377">
    <property type="entry name" value="Radical_SAM_PqqE_MftC-like"/>
</dbReference>
<name>A0A1L3GN99_9BACT</name>
<dbReference type="InterPro" id="IPR007197">
    <property type="entry name" value="rSAM"/>
</dbReference>
<sequence length="342" mass="39517">MSKPKLSADFDVDTPVDHNFHLSPSEKIKRWEATLPPDYWEYRQKWEDFPKQKIVGGFPIHLDIEATNACNLKCVMCPRTDMIEAGTFWNIGMFDFEAYCRLIDEGINKGLCSLKYNYLGEPTLNPRLVEMIRYAKQAGVVDVMFNTNAMLLTEELSRKLIEAGLDKLFFSFDSPYPEKYEQIRAGANFDQALGNIRRFMEIREELGSLRPFTRVSIVRMKDNEDEWEAFQALFEPIVDAVAYVDYLEHTGQSNAERHLVDLGSRKTKFCCPQLWQRMFIHPDGVATACCIDSARELQVGNVFEKSTKDIWLGEEYQKLRELHASGRFAEIPTCARCPLAQY</sequence>
<dbReference type="AlphaFoldDB" id="A0A1L3GN99"/>
<keyword evidence="9" id="KW-1185">Reference proteome</keyword>
<evidence type="ECO:0000259" key="7">
    <source>
        <dbReference type="PROSITE" id="PS51918"/>
    </source>
</evidence>
<evidence type="ECO:0000256" key="4">
    <source>
        <dbReference type="ARBA" id="ARBA00022723"/>
    </source>
</evidence>
<dbReference type="OrthoDB" id="9772409at2"/>
<dbReference type="CDD" id="cd01335">
    <property type="entry name" value="Radical_SAM"/>
    <property type="match status" value="1"/>
</dbReference>
<dbReference type="KEGG" id="pef:A7E78_05550"/>
<dbReference type="STRING" id="1842532.A7E78_05550"/>
<dbReference type="PANTHER" id="PTHR11228">
    <property type="entry name" value="RADICAL SAM DOMAIN PROTEIN"/>
    <property type="match status" value="1"/>
</dbReference>
<accession>A0A1L3GN99</accession>
<dbReference type="InterPro" id="IPR023885">
    <property type="entry name" value="4Fe4S-binding_SPASM_dom"/>
</dbReference>
<evidence type="ECO:0000256" key="3">
    <source>
        <dbReference type="ARBA" id="ARBA00022691"/>
    </source>
</evidence>
<keyword evidence="3" id="KW-0949">S-adenosyl-L-methionine</keyword>
<dbReference type="Gene3D" id="3.20.20.70">
    <property type="entry name" value="Aldolase class I"/>
    <property type="match status" value="1"/>
</dbReference>
<dbReference type="GO" id="GO:0046872">
    <property type="term" value="F:metal ion binding"/>
    <property type="evidence" value="ECO:0007669"/>
    <property type="project" value="UniProtKB-KW"/>
</dbReference>
<dbReference type="GO" id="GO:0003824">
    <property type="term" value="F:catalytic activity"/>
    <property type="evidence" value="ECO:0007669"/>
    <property type="project" value="InterPro"/>
</dbReference>
<evidence type="ECO:0000256" key="5">
    <source>
        <dbReference type="ARBA" id="ARBA00023004"/>
    </source>
</evidence>
<comment type="cofactor">
    <cofactor evidence="1">
        <name>[4Fe-4S] cluster</name>
        <dbReference type="ChEBI" id="CHEBI:49883"/>
    </cofactor>
</comment>
<dbReference type="Pfam" id="PF13186">
    <property type="entry name" value="SPASM"/>
    <property type="match status" value="1"/>
</dbReference>
<evidence type="ECO:0000313" key="8">
    <source>
        <dbReference type="EMBL" id="APG27355.1"/>
    </source>
</evidence>
<evidence type="ECO:0000256" key="2">
    <source>
        <dbReference type="ARBA" id="ARBA00022485"/>
    </source>
</evidence>
<dbReference type="SFLD" id="SFLDG01067">
    <property type="entry name" value="SPASM/twitch_domain_containing"/>
    <property type="match status" value="1"/>
</dbReference>
<dbReference type="SFLD" id="SFLDG01387">
    <property type="entry name" value="BtrN-like_SPASM_domain_contain"/>
    <property type="match status" value="1"/>
</dbReference>
<dbReference type="SUPFAM" id="SSF102114">
    <property type="entry name" value="Radical SAM enzymes"/>
    <property type="match status" value="1"/>
</dbReference>
<dbReference type="PANTHER" id="PTHR11228:SF34">
    <property type="entry name" value="TUNGSTEN-CONTAINING ALDEHYDE FERREDOXIN OXIDOREDUCTASE COFACTOR MODIFYING PROTEIN"/>
    <property type="match status" value="1"/>
</dbReference>